<proteinExistence type="predicted"/>
<dbReference type="GeneID" id="93528365"/>
<dbReference type="Pfam" id="PF01381">
    <property type="entry name" value="HTH_3"/>
    <property type="match status" value="1"/>
</dbReference>
<evidence type="ECO:0000259" key="1">
    <source>
        <dbReference type="PROSITE" id="PS50943"/>
    </source>
</evidence>
<dbReference type="Gene3D" id="1.10.260.40">
    <property type="entry name" value="lambda repressor-like DNA-binding domains"/>
    <property type="match status" value="1"/>
</dbReference>
<reference evidence="2 3" key="1">
    <citation type="submission" date="2021-01" db="EMBL/GenBank/DDBJ databases">
        <title>FDA dAtabase for Regulatory Grade micrObial Sequences (FDA-ARGOS): Supporting development and validation of Infectious Disease Dx tests.</title>
        <authorList>
            <person name="Sproer C."/>
            <person name="Gronow S."/>
            <person name="Severitt S."/>
            <person name="Schroder I."/>
            <person name="Tallon L."/>
            <person name="Sadzewicz L."/>
            <person name="Zhao X."/>
            <person name="Boylan J."/>
            <person name="Ott S."/>
            <person name="Bowen H."/>
            <person name="Vavikolanu K."/>
            <person name="Mehta A."/>
            <person name="Aluvathingal J."/>
            <person name="Nadendla S."/>
            <person name="Lowell S."/>
            <person name="Myers T."/>
            <person name="Yan Y."/>
            <person name="Sichtig H."/>
        </authorList>
    </citation>
    <scope>NUCLEOTIDE SEQUENCE [LARGE SCALE GENOMIC DNA]</scope>
    <source>
        <strain evidence="2 3">FDAARGOS_1131</strain>
    </source>
</reference>
<organism evidence="2 3">
    <name type="scientific">Myroides odoratus</name>
    <name type="common">Flavobacterium odoratum</name>
    <dbReference type="NCBI Taxonomy" id="256"/>
    <lineage>
        <taxon>Bacteria</taxon>
        <taxon>Pseudomonadati</taxon>
        <taxon>Bacteroidota</taxon>
        <taxon>Flavobacteriia</taxon>
        <taxon>Flavobacteriales</taxon>
        <taxon>Flavobacteriaceae</taxon>
        <taxon>Myroides</taxon>
    </lineage>
</organism>
<dbReference type="Proteomes" id="UP000596202">
    <property type="component" value="Chromosome"/>
</dbReference>
<evidence type="ECO:0000313" key="3">
    <source>
        <dbReference type="Proteomes" id="UP000596202"/>
    </source>
</evidence>
<name>A0A9Q6Z5V2_MYROD</name>
<gene>
    <name evidence="2" type="ORF">I6I88_11895</name>
</gene>
<sequence length="277" mass="31507">MMIKDFVNQQFINSVKILINTKKVRTKGDLAESLGISSSTLSDILSTRQNVGIDVVLKLCELFGISVEYQLQGKGEMFIDAKSHSIAGEPSIPYEVGSKESNNTVFEIDTDFVDDEVEVFTNSNNNKFYLYPNNRIEIEVIKVPFPAYASYIECYQDEMNSFNGFDTIRFKADHIAKGNYICFVSEGDSMWNEGGYDTPGGSEILAREIGRQFWDNLHTTKYGLIFVTKSGIMHKDIGGYNKETGMFKLLSRNPQHKDFEYPANDVYQIFNVIKRSF</sequence>
<dbReference type="EMBL" id="CP068108">
    <property type="protein sequence ID" value="QQT98916.1"/>
    <property type="molecule type" value="Genomic_DNA"/>
</dbReference>
<dbReference type="AlphaFoldDB" id="A0A9Q6Z5V2"/>
<dbReference type="InterPro" id="IPR010982">
    <property type="entry name" value="Lambda_DNA-bd_dom_sf"/>
</dbReference>
<dbReference type="SMART" id="SM00530">
    <property type="entry name" value="HTH_XRE"/>
    <property type="match status" value="1"/>
</dbReference>
<dbReference type="GO" id="GO:0003677">
    <property type="term" value="F:DNA binding"/>
    <property type="evidence" value="ECO:0007669"/>
    <property type="project" value="InterPro"/>
</dbReference>
<accession>A0A9Q6Z5V2</accession>
<dbReference type="PROSITE" id="PS50943">
    <property type="entry name" value="HTH_CROC1"/>
    <property type="match status" value="1"/>
</dbReference>
<dbReference type="CDD" id="cd00093">
    <property type="entry name" value="HTH_XRE"/>
    <property type="match status" value="1"/>
</dbReference>
<dbReference type="InterPro" id="IPR001387">
    <property type="entry name" value="Cro/C1-type_HTH"/>
</dbReference>
<protein>
    <submittedName>
        <fullName evidence="2">Helix-turn-helix transcriptional regulator</fullName>
    </submittedName>
</protein>
<feature type="domain" description="HTH cro/C1-type" evidence="1">
    <location>
        <begin position="29"/>
        <end position="70"/>
    </location>
</feature>
<evidence type="ECO:0000313" key="2">
    <source>
        <dbReference type="EMBL" id="QQT98916.1"/>
    </source>
</evidence>
<dbReference type="SUPFAM" id="SSF47413">
    <property type="entry name" value="lambda repressor-like DNA-binding domains"/>
    <property type="match status" value="1"/>
</dbReference>
<dbReference type="RefSeq" id="WP_002986260.1">
    <property type="nucleotide sequence ID" value="NZ_CP068108.1"/>
</dbReference>
<dbReference type="OrthoDB" id="3831186at2"/>